<keyword evidence="1" id="KW-0482">Metalloprotease</keyword>
<keyword evidence="2" id="KW-1185">Reference proteome</keyword>
<dbReference type="EC" id="3.4.24.56" evidence="1"/>
<reference evidence="1" key="1">
    <citation type="submission" date="2022-07" db="EMBL/GenBank/DDBJ databases">
        <title>Phylogenomic reconstructions and comparative analyses of Kickxellomycotina fungi.</title>
        <authorList>
            <person name="Reynolds N.K."/>
            <person name="Stajich J.E."/>
            <person name="Barry K."/>
            <person name="Grigoriev I.V."/>
            <person name="Crous P."/>
            <person name="Smith M.E."/>
        </authorList>
    </citation>
    <scope>NUCLEOTIDE SEQUENCE</scope>
    <source>
        <strain evidence="1">Benny 63K</strain>
    </source>
</reference>
<evidence type="ECO:0000313" key="2">
    <source>
        <dbReference type="Proteomes" id="UP001150581"/>
    </source>
</evidence>
<organism evidence="1 2">
    <name type="scientific">Kickxella alabastrina</name>
    <dbReference type="NCBI Taxonomy" id="61397"/>
    <lineage>
        <taxon>Eukaryota</taxon>
        <taxon>Fungi</taxon>
        <taxon>Fungi incertae sedis</taxon>
        <taxon>Zoopagomycota</taxon>
        <taxon>Kickxellomycotina</taxon>
        <taxon>Kickxellomycetes</taxon>
        <taxon>Kickxellales</taxon>
        <taxon>Kickxellaceae</taxon>
        <taxon>Kickxella</taxon>
    </lineage>
</organism>
<evidence type="ECO:0000313" key="1">
    <source>
        <dbReference type="EMBL" id="KAJ1892054.1"/>
    </source>
</evidence>
<comment type="caution">
    <text evidence="1">The sequence shown here is derived from an EMBL/GenBank/DDBJ whole genome shotgun (WGS) entry which is preliminary data.</text>
</comment>
<name>A0ACC1IFC5_9FUNG</name>
<sequence length="609" mass="67263">MFYHTLFLIILSFHRIHAKMSGTQSITPHDYQSLGSYLSLSAPSCGFPYVTLDISRITAVQQMNTQSECGTCLRVETAQQNYIQDGPAHGIPEIAMATHFAATTTKFPQLPTTSVGLKKRDVVRYVYVLAVDTGGLGLDMAQVSFAALFGQSLSPMQAVWFPVDGSYCQKIWRNTTKEQVKSLTKMADIPVYSGPSEAPAGLGLNPYIGVDDATTSGAVSVIGRFDNALCNFDEKDALDIAQMITNTLDSKLLADYLSLQPRALHLDAGCYVYQAPMPDKNSKESATACYVYCGQSGGIYETAVLDLLDELVPEPFFDQLRTKEQLGYRVHTNIKTYGKSSGLQFYIQGESNPTYATMRIDAFVHDFRQYLLDFDADKLATQIKSIVDQAREKVKNISQETARYWSQIDSENYDFGIVERGAEQISRLARDDLIAFWDKYVNPQTAPHYTRVDNQVWSSVTAQPSAEQFGAHTSGTIALHGCLHKEGLSELSVAKVESMIANIAAANFSANDKDALMSRLGDMLGSTQHVGRIFAPGTQARNALQMAIDNSRVSFNRAVASGKDFAKIGMHQSPNGMWLITDIEKFKATQMLHGSRIPYAVPVPKYNNY</sequence>
<keyword evidence="1" id="KW-0645">Protease</keyword>
<accession>A0ACC1IFC5</accession>
<protein>
    <submittedName>
        <fullName evidence="1">Metalloprotease</fullName>
        <ecNumber evidence="1">3.4.24.56</ecNumber>
    </submittedName>
</protein>
<keyword evidence="1" id="KW-0378">Hydrolase</keyword>
<gene>
    <name evidence="1" type="primary">STE23_3</name>
    <name evidence="1" type="ORF">LPJ66_006570</name>
</gene>
<dbReference type="Proteomes" id="UP001150581">
    <property type="component" value="Unassembled WGS sequence"/>
</dbReference>
<proteinExistence type="predicted"/>
<dbReference type="EMBL" id="JANBPG010001057">
    <property type="protein sequence ID" value="KAJ1892054.1"/>
    <property type="molecule type" value="Genomic_DNA"/>
</dbReference>